<comment type="caution">
    <text evidence="2">The sequence shown here is derived from an EMBL/GenBank/DDBJ whole genome shotgun (WGS) entry which is preliminary data.</text>
</comment>
<dbReference type="InterPro" id="IPR011022">
    <property type="entry name" value="Arrestin_C-like"/>
</dbReference>
<dbReference type="Proteomes" id="UP000650833">
    <property type="component" value="Unassembled WGS sequence"/>
</dbReference>
<dbReference type="InterPro" id="IPR014756">
    <property type="entry name" value="Ig_E-set"/>
</dbReference>
<dbReference type="InterPro" id="IPR014752">
    <property type="entry name" value="Arrestin-like_C"/>
</dbReference>
<sequence length="380" mass="42478">MPTSCSLSIELLPEFGWSVKDIPVYGPGSVFQGFVKLNIKSLEMMVERIRLAFYAVETIPPFELSPGVLRTTKKTLFSVQQVLWNSNHQTLKLDTDADYSFPFTIQMPMVQFPPSMDHDFYRCRFQLIAFIDTPSSIAKLTDPIRTDVSIISMPYVETSLLKLPFSIESSKGHLSAKVKMSAHEFIPGETIPISLNVKSNKPAPSNGSLQYVTAHLKLVQALHIVAFDDMSDQITTVANASHKLLMINLLSNKGSYCHADLELKLPADITPSYDYGNLVQVSYKLYISIEQKGPMGGIWNYNVNMNEVPITMGTLGYGIKSSNELKIYSMFESGPSSSKPMPLPKFMKAIEYEDALPLYDSSRLPSYELPNTGNTQQPIF</sequence>
<dbReference type="EMBL" id="JAEPRC010000219">
    <property type="protein sequence ID" value="KAG2203715.1"/>
    <property type="molecule type" value="Genomic_DNA"/>
</dbReference>
<feature type="domain" description="Arrestin C-terminal-like" evidence="1">
    <location>
        <begin position="171"/>
        <end position="314"/>
    </location>
</feature>
<evidence type="ECO:0000259" key="1">
    <source>
        <dbReference type="Pfam" id="PF02752"/>
    </source>
</evidence>
<dbReference type="AlphaFoldDB" id="A0A8H7R515"/>
<dbReference type="PANTHER" id="PTHR11188">
    <property type="entry name" value="ARRESTIN DOMAIN CONTAINING PROTEIN"/>
    <property type="match status" value="1"/>
</dbReference>
<dbReference type="Pfam" id="PF02752">
    <property type="entry name" value="Arrestin_C"/>
    <property type="match status" value="1"/>
</dbReference>
<dbReference type="PANTHER" id="PTHR11188:SF176">
    <property type="entry name" value="ARRESTIN DOMAIN-CONTAINING PROTEIN 1"/>
    <property type="match status" value="1"/>
</dbReference>
<dbReference type="OrthoDB" id="2333384at2759"/>
<name>A0A8H7R515_9FUNG</name>
<gene>
    <name evidence="2" type="ORF">INT46_001186</name>
</gene>
<protein>
    <recommendedName>
        <fullName evidence="1">Arrestin C-terminal-like domain-containing protein</fullName>
    </recommendedName>
</protein>
<reference evidence="2" key="1">
    <citation type="submission" date="2020-12" db="EMBL/GenBank/DDBJ databases">
        <title>Metabolic potential, ecology and presence of endohyphal bacteria is reflected in genomic diversity of Mucoromycotina.</title>
        <authorList>
            <person name="Muszewska A."/>
            <person name="Okrasinska A."/>
            <person name="Steczkiewicz K."/>
            <person name="Drgas O."/>
            <person name="Orlowska M."/>
            <person name="Perlinska-Lenart U."/>
            <person name="Aleksandrzak-Piekarczyk T."/>
            <person name="Szatraj K."/>
            <person name="Zielenkiewicz U."/>
            <person name="Pilsyk S."/>
            <person name="Malc E."/>
            <person name="Mieczkowski P."/>
            <person name="Kruszewska J.S."/>
            <person name="Biernat P."/>
            <person name="Pawlowska J."/>
        </authorList>
    </citation>
    <scope>NUCLEOTIDE SEQUENCE</scope>
    <source>
        <strain evidence="2">CBS 226.32</strain>
    </source>
</reference>
<keyword evidence="3" id="KW-1185">Reference proteome</keyword>
<organism evidence="2 3">
    <name type="scientific">Mucor plumbeus</name>
    <dbReference type="NCBI Taxonomy" id="97098"/>
    <lineage>
        <taxon>Eukaryota</taxon>
        <taxon>Fungi</taxon>
        <taxon>Fungi incertae sedis</taxon>
        <taxon>Mucoromycota</taxon>
        <taxon>Mucoromycotina</taxon>
        <taxon>Mucoromycetes</taxon>
        <taxon>Mucorales</taxon>
        <taxon>Mucorineae</taxon>
        <taxon>Mucoraceae</taxon>
        <taxon>Mucor</taxon>
    </lineage>
</organism>
<evidence type="ECO:0000313" key="2">
    <source>
        <dbReference type="EMBL" id="KAG2203715.1"/>
    </source>
</evidence>
<evidence type="ECO:0000313" key="3">
    <source>
        <dbReference type="Proteomes" id="UP000650833"/>
    </source>
</evidence>
<dbReference type="SUPFAM" id="SSF81296">
    <property type="entry name" value="E set domains"/>
    <property type="match status" value="1"/>
</dbReference>
<dbReference type="GO" id="GO:0005737">
    <property type="term" value="C:cytoplasm"/>
    <property type="evidence" value="ECO:0007669"/>
    <property type="project" value="TreeGrafter"/>
</dbReference>
<dbReference type="GO" id="GO:0015031">
    <property type="term" value="P:protein transport"/>
    <property type="evidence" value="ECO:0007669"/>
    <property type="project" value="TreeGrafter"/>
</dbReference>
<accession>A0A8H7R515</accession>
<dbReference type="Gene3D" id="2.60.40.640">
    <property type="match status" value="2"/>
</dbReference>
<dbReference type="InterPro" id="IPR050357">
    <property type="entry name" value="Arrestin_domain-protein"/>
</dbReference>
<proteinExistence type="predicted"/>